<comment type="caution">
    <text evidence="1">The sequence shown here is derived from an EMBL/GenBank/DDBJ whole genome shotgun (WGS) entry which is preliminary data.</text>
</comment>
<evidence type="ECO:0000313" key="2">
    <source>
        <dbReference type="Proteomes" id="UP000238356"/>
    </source>
</evidence>
<protein>
    <submittedName>
        <fullName evidence="1">Uncharacterized protein</fullName>
    </submittedName>
</protein>
<accession>A0A2S6A3I8</accession>
<dbReference type="RefSeq" id="WP_064908910.1">
    <property type="nucleotide sequence ID" value="NZ_JAHUVX010000004.1"/>
</dbReference>
<keyword evidence="2" id="KW-1185">Reference proteome</keyword>
<sequence length="101" mass="10977">MLEMDDQQSSINASDQFHVAVAANTGQASQHVENLPTHYRAGTGAEFDDQTTQIRNRVGEWISDFVTARNRHSDGTNVAVRDAVNALYDADIDTGAGVRSV</sequence>
<dbReference type="Proteomes" id="UP000238356">
    <property type="component" value="Unassembled WGS sequence"/>
</dbReference>
<gene>
    <name evidence="1" type="ORF">C5F51_19450</name>
</gene>
<dbReference type="EMBL" id="PSZD01000012">
    <property type="protein sequence ID" value="PPJ26361.1"/>
    <property type="molecule type" value="Genomic_DNA"/>
</dbReference>
<reference evidence="1 2" key="1">
    <citation type="submission" date="2018-02" db="EMBL/GenBank/DDBJ databases">
        <title>8 Nocardia nova and 1 Nocardia cyriacigeorgica strain used for evolution to TMP-SMX.</title>
        <authorList>
            <person name="Mehta H."/>
            <person name="Weng J."/>
            <person name="Shamoo Y."/>
        </authorList>
    </citation>
    <scope>NUCLEOTIDE SEQUENCE [LARGE SCALE GENOMIC DNA]</scope>
    <source>
        <strain evidence="1 2">BAA2227</strain>
    </source>
</reference>
<evidence type="ECO:0000313" key="1">
    <source>
        <dbReference type="EMBL" id="PPJ26361.1"/>
    </source>
</evidence>
<proteinExistence type="predicted"/>
<name>A0A2S6A3I8_9NOCA</name>
<organism evidence="1 2">
    <name type="scientific">Nocardia nova</name>
    <dbReference type="NCBI Taxonomy" id="37330"/>
    <lineage>
        <taxon>Bacteria</taxon>
        <taxon>Bacillati</taxon>
        <taxon>Actinomycetota</taxon>
        <taxon>Actinomycetes</taxon>
        <taxon>Mycobacteriales</taxon>
        <taxon>Nocardiaceae</taxon>
        <taxon>Nocardia</taxon>
    </lineage>
</organism>
<dbReference type="AlphaFoldDB" id="A0A2S6A3I8"/>
<dbReference type="GeneID" id="66722346"/>